<dbReference type="InterPro" id="IPR014710">
    <property type="entry name" value="RmlC-like_jellyroll"/>
</dbReference>
<dbReference type="Gene3D" id="2.60.120.10">
    <property type="entry name" value="Jelly Rolls"/>
    <property type="match status" value="1"/>
</dbReference>
<dbReference type="AlphaFoldDB" id="A0A4S3TMZ1"/>
<dbReference type="CDD" id="cd10548">
    <property type="entry name" value="cupin_CDO"/>
    <property type="match status" value="1"/>
</dbReference>
<dbReference type="Proteomes" id="UP000318864">
    <property type="component" value="Unassembled WGS sequence"/>
</dbReference>
<evidence type="ECO:0008006" key="4">
    <source>
        <dbReference type="Google" id="ProtNLM"/>
    </source>
</evidence>
<dbReference type="EMBL" id="RBZW01000018">
    <property type="protein sequence ID" value="THE65611.1"/>
    <property type="molecule type" value="Genomic_DNA"/>
</dbReference>
<dbReference type="OrthoDB" id="194516at2157"/>
<gene>
    <name evidence="2" type="ORF">D8Y22_06670</name>
</gene>
<keyword evidence="3" id="KW-1185">Reference proteome</keyword>
<dbReference type="InterPro" id="IPR011051">
    <property type="entry name" value="RmlC_Cupin_sf"/>
</dbReference>
<name>A0A4S3TMZ1_9EURY</name>
<organism evidence="2 3">
    <name type="scientific">Salinadaptatus halalkaliphilus</name>
    <dbReference type="NCBI Taxonomy" id="2419781"/>
    <lineage>
        <taxon>Archaea</taxon>
        <taxon>Methanobacteriati</taxon>
        <taxon>Methanobacteriota</taxon>
        <taxon>Stenosarchaea group</taxon>
        <taxon>Halobacteria</taxon>
        <taxon>Halobacteriales</taxon>
        <taxon>Natrialbaceae</taxon>
        <taxon>Salinadaptatus</taxon>
    </lineage>
</organism>
<evidence type="ECO:0000313" key="2">
    <source>
        <dbReference type="EMBL" id="THE65611.1"/>
    </source>
</evidence>
<dbReference type="SUPFAM" id="SSF51182">
    <property type="entry name" value="RmlC-like cupins"/>
    <property type="match status" value="1"/>
</dbReference>
<proteinExistence type="predicted"/>
<evidence type="ECO:0000256" key="1">
    <source>
        <dbReference type="SAM" id="MobiDB-lite"/>
    </source>
</evidence>
<evidence type="ECO:0000313" key="3">
    <source>
        <dbReference type="Proteomes" id="UP000318864"/>
    </source>
</evidence>
<accession>A0A4S3TMZ1</accession>
<dbReference type="RefSeq" id="WP_141463928.1">
    <property type="nucleotide sequence ID" value="NZ_RBZW01000018.1"/>
</dbReference>
<sequence>MAATDNDPTPEYFHEDDRLEEFVELVHETAEEYEDIPALLDALEDPFEALLRDDDWLPDSFCELPGEDEEGKGNMGEDIAQWLLYRFGNKLALFTLVLPPGASTPVHDHLAWGLVGIFSGAQREDFYRRVDDGGHEGDADLEKLRSERNGPGDYYRLVPPNNDIHSVETVSDEPSVSVHLLGADVGCLERHAFDVDEGEVELFHSGYSNVACDVVMDPPSGDRVHGNGHDHGDHNHTHDGDDNEHAHDHGDLLEHDD</sequence>
<feature type="region of interest" description="Disordered" evidence="1">
    <location>
        <begin position="218"/>
        <end position="257"/>
    </location>
</feature>
<comment type="caution">
    <text evidence="2">The sequence shown here is derived from an EMBL/GenBank/DDBJ whole genome shotgun (WGS) entry which is preliminary data.</text>
</comment>
<feature type="compositionally biased region" description="Basic and acidic residues" evidence="1">
    <location>
        <begin position="220"/>
        <end position="257"/>
    </location>
</feature>
<protein>
    <recommendedName>
        <fullName evidence="4">Cysteine dioxygenase</fullName>
    </recommendedName>
</protein>
<reference evidence="2 3" key="1">
    <citation type="submission" date="2018-10" db="EMBL/GenBank/DDBJ databases">
        <title>Natronolimnobius sp. XQ-INN 246 isolated from Inner Mongolia Autonomous Region of China.</title>
        <authorList>
            <person name="Xue Q."/>
        </authorList>
    </citation>
    <scope>NUCLEOTIDE SEQUENCE [LARGE SCALE GENOMIC DNA]</scope>
    <source>
        <strain evidence="2 3">XQ-INN 246</strain>
    </source>
</reference>